<comment type="caution">
    <text evidence="1">The sequence shown here is derived from an EMBL/GenBank/DDBJ whole genome shotgun (WGS) entry which is preliminary data.</text>
</comment>
<protein>
    <submittedName>
        <fullName evidence="1">Chromosome condensation regulator RCC1</fullName>
    </submittedName>
</protein>
<organism evidence="1 2">
    <name type="scientific">Thermus scotoductus</name>
    <dbReference type="NCBI Taxonomy" id="37636"/>
    <lineage>
        <taxon>Bacteria</taxon>
        <taxon>Thermotogati</taxon>
        <taxon>Deinococcota</taxon>
        <taxon>Deinococci</taxon>
        <taxon>Thermales</taxon>
        <taxon>Thermaceae</taxon>
        <taxon>Thermus</taxon>
    </lineage>
</organism>
<sequence length="46" mass="4887">AGDAHSLALLGDGTLFAWGDNRFGQLGDGSREGRLRPVRVHFPGLP</sequence>
<accession>A0ABY0AH61</accession>
<dbReference type="InterPro" id="IPR000408">
    <property type="entry name" value="Reg_chr_condens"/>
</dbReference>
<dbReference type="Gene3D" id="2.130.10.30">
    <property type="entry name" value="Regulator of chromosome condensation 1/beta-lactamase-inhibitor protein II"/>
    <property type="match status" value="1"/>
</dbReference>
<dbReference type="PROSITE" id="PS50012">
    <property type="entry name" value="RCC1_3"/>
    <property type="match status" value="1"/>
</dbReference>
<feature type="non-terminal residue" evidence="1">
    <location>
        <position position="1"/>
    </location>
</feature>
<evidence type="ECO:0000313" key="1">
    <source>
        <dbReference type="EMBL" id="RTI06309.1"/>
    </source>
</evidence>
<proteinExistence type="predicted"/>
<dbReference type="SUPFAM" id="SSF50985">
    <property type="entry name" value="RCC1/BLIP-II"/>
    <property type="match status" value="1"/>
</dbReference>
<keyword evidence="2" id="KW-1185">Reference proteome</keyword>
<evidence type="ECO:0000313" key="2">
    <source>
        <dbReference type="Proteomes" id="UP000287962"/>
    </source>
</evidence>
<dbReference type="Proteomes" id="UP000287962">
    <property type="component" value="Unassembled WGS sequence"/>
</dbReference>
<gene>
    <name evidence="1" type="ORF">CSW25_08940</name>
</gene>
<reference evidence="1 2" key="1">
    <citation type="journal article" date="2019" name="Extremophiles">
        <title>Biogeography of thermophiles and predominance of Thermus scotoductus in domestic water heaters.</title>
        <authorList>
            <person name="Wilpiszeski R.L."/>
            <person name="Zhang Z."/>
            <person name="House C.H."/>
        </authorList>
    </citation>
    <scope>NUCLEOTIDE SEQUENCE [LARGE SCALE GENOMIC DNA]</scope>
    <source>
        <strain evidence="1 2">12_S12</strain>
    </source>
</reference>
<dbReference type="Pfam" id="PF13540">
    <property type="entry name" value="RCC1_2"/>
    <property type="match status" value="1"/>
</dbReference>
<dbReference type="EMBL" id="PEML01000275">
    <property type="protein sequence ID" value="RTI06309.1"/>
    <property type="molecule type" value="Genomic_DNA"/>
</dbReference>
<name>A0ABY0AH61_THESC</name>
<dbReference type="InterPro" id="IPR009091">
    <property type="entry name" value="RCC1/BLIP-II"/>
</dbReference>